<protein>
    <submittedName>
        <fullName evidence="1">Uncharacterized protein</fullName>
    </submittedName>
</protein>
<organism evidence="1 2">
    <name type="scientific">Anopheles atroparvus</name>
    <name type="common">European mosquito</name>
    <dbReference type="NCBI Taxonomy" id="41427"/>
    <lineage>
        <taxon>Eukaryota</taxon>
        <taxon>Metazoa</taxon>
        <taxon>Ecdysozoa</taxon>
        <taxon>Arthropoda</taxon>
        <taxon>Hexapoda</taxon>
        <taxon>Insecta</taxon>
        <taxon>Pterygota</taxon>
        <taxon>Neoptera</taxon>
        <taxon>Endopterygota</taxon>
        <taxon>Diptera</taxon>
        <taxon>Nematocera</taxon>
        <taxon>Culicoidea</taxon>
        <taxon>Culicidae</taxon>
        <taxon>Anophelinae</taxon>
        <taxon>Anopheles</taxon>
    </lineage>
</organism>
<evidence type="ECO:0000313" key="1">
    <source>
        <dbReference type="EnsemblMetazoa" id="ENSAATROPP001660"/>
    </source>
</evidence>
<proteinExistence type="predicted"/>
<keyword evidence="2" id="KW-1185">Reference proteome</keyword>
<evidence type="ECO:0000313" key="2">
    <source>
        <dbReference type="Proteomes" id="UP000075880"/>
    </source>
</evidence>
<accession>A0AAG5CS75</accession>
<dbReference type="EnsemblMetazoa" id="ENSAATROPT001726">
    <property type="protein sequence ID" value="ENSAATROPP001660"/>
    <property type="gene ID" value="ENSAATROPG001357"/>
</dbReference>
<reference evidence="1" key="1">
    <citation type="submission" date="2024-04" db="UniProtKB">
        <authorList>
            <consortium name="EnsemblMetazoa"/>
        </authorList>
    </citation>
    <scope>IDENTIFICATION</scope>
    <source>
        <strain evidence="1">EBRO</strain>
    </source>
</reference>
<dbReference type="AlphaFoldDB" id="A0AAG5CS75"/>
<name>A0AAG5CS75_ANOAO</name>
<dbReference type="Proteomes" id="UP000075880">
    <property type="component" value="Unassembled WGS sequence"/>
</dbReference>
<sequence>MVAQIASRLLAAGEVLQIVDVSGQIAQHARLILDDLLVQIVGRVRIVVVHVVGSVRAGLGVRMRDLAVDGVCLLGHVLLVVQRELQRAQLLHVQHLAVVFVLGRLHQVTERSAAALVLDQLDGVLPGLVANLAVQLLEAGAVQAVLVERRGHHQEVERFVYQLTGVLLQVVFNRFSGARQEAGVRRRTFLCVVGNKEGGILHRELQNTTFQQKIALTNADFAVISTEVRREGGSHQHKSQHEHDIHFHLCKHFTFLFSLRSQALWRWLLRTANSYSSYTVLPLERSRFCESSRFDKNPYALIIIVSRTASEWIRCKMTNFTRHKMRFTSYFVGCL</sequence>